<dbReference type="SUPFAM" id="SSF69118">
    <property type="entry name" value="AhpD-like"/>
    <property type="match status" value="1"/>
</dbReference>
<dbReference type="EMBL" id="CP018221">
    <property type="protein sequence ID" value="API60508.1"/>
    <property type="molecule type" value="Genomic_DNA"/>
</dbReference>
<organism evidence="2 3">
    <name type="scientific">Tardibacter chloracetimidivorans</name>
    <dbReference type="NCBI Taxonomy" id="1921510"/>
    <lineage>
        <taxon>Bacteria</taxon>
        <taxon>Pseudomonadati</taxon>
        <taxon>Pseudomonadota</taxon>
        <taxon>Alphaproteobacteria</taxon>
        <taxon>Sphingomonadales</taxon>
        <taxon>Sphingomonadaceae</taxon>
        <taxon>Tardibacter</taxon>
    </lineage>
</organism>
<dbReference type="NCBIfam" id="TIGR00778">
    <property type="entry name" value="ahpD_dom"/>
    <property type="match status" value="1"/>
</dbReference>
<dbReference type="STRING" id="1921510.BSL82_15460"/>
<dbReference type="GO" id="GO:0051920">
    <property type="term" value="F:peroxiredoxin activity"/>
    <property type="evidence" value="ECO:0007669"/>
    <property type="project" value="InterPro"/>
</dbReference>
<dbReference type="PANTHER" id="PTHR33930:SF8">
    <property type="entry name" value="4-CARBOXYMUCONOLACTONE DECARBOXYLASE"/>
    <property type="match status" value="1"/>
</dbReference>
<dbReference type="OrthoDB" id="9808310at2"/>
<dbReference type="InterPro" id="IPR029032">
    <property type="entry name" value="AhpD-like"/>
</dbReference>
<feature type="domain" description="Carboxymuconolactone decarboxylase-like" evidence="1">
    <location>
        <begin position="23"/>
        <end position="95"/>
    </location>
</feature>
<dbReference type="AlphaFoldDB" id="A0A1L3ZXZ9"/>
<gene>
    <name evidence="2" type="ORF">BSL82_15460</name>
</gene>
<proteinExistence type="predicted"/>
<dbReference type="Pfam" id="PF02627">
    <property type="entry name" value="CMD"/>
    <property type="match status" value="1"/>
</dbReference>
<dbReference type="Gene3D" id="1.20.1290.10">
    <property type="entry name" value="AhpD-like"/>
    <property type="match status" value="1"/>
</dbReference>
<evidence type="ECO:0000259" key="1">
    <source>
        <dbReference type="Pfam" id="PF02627"/>
    </source>
</evidence>
<name>A0A1L3ZXZ9_9SPHN</name>
<dbReference type="KEGG" id="sphj:BSL82_15460"/>
<keyword evidence="3" id="KW-1185">Reference proteome</keyword>
<evidence type="ECO:0000313" key="3">
    <source>
        <dbReference type="Proteomes" id="UP000182063"/>
    </source>
</evidence>
<accession>A0A1L3ZXZ9</accession>
<dbReference type="RefSeq" id="WP_072598174.1">
    <property type="nucleotide sequence ID" value="NZ_CP018221.1"/>
</dbReference>
<evidence type="ECO:0000313" key="2">
    <source>
        <dbReference type="EMBL" id="API60508.1"/>
    </source>
</evidence>
<reference evidence="3" key="1">
    <citation type="submission" date="2016-11" db="EMBL/GenBank/DDBJ databases">
        <title>Complete Genome Sequence of alachlor-degrading Sphingomonas sp. strain JJ-A5.</title>
        <authorList>
            <person name="Lee H."/>
            <person name="Ka J.-O."/>
        </authorList>
    </citation>
    <scope>NUCLEOTIDE SEQUENCE [LARGE SCALE GENOMIC DNA]</scope>
    <source>
        <strain evidence="3">JJ-A5</strain>
    </source>
</reference>
<dbReference type="Proteomes" id="UP000182063">
    <property type="component" value="Chromosome"/>
</dbReference>
<dbReference type="InterPro" id="IPR003779">
    <property type="entry name" value="CMD-like"/>
</dbReference>
<dbReference type="PANTHER" id="PTHR33930">
    <property type="entry name" value="ALKYL HYDROPEROXIDE REDUCTASE AHPD"/>
    <property type="match status" value="1"/>
</dbReference>
<dbReference type="InterPro" id="IPR004675">
    <property type="entry name" value="AhpD_core"/>
</dbReference>
<protein>
    <submittedName>
        <fullName evidence="2">Carboxymuconolactone decarboxylase</fullName>
    </submittedName>
</protein>
<sequence>MSHYYDKEDAAYRSQMAKAAPKEFQAFVGLMRVVGIEDGAIPRKYRELIAIAVAHATGCVYCIEAHVKDAKKIDVSKEELSEAIMISSALCAGAAGAHGGMAIKFYDRED</sequence>